<dbReference type="OrthoDB" id="3579586at2"/>
<dbReference type="AlphaFoldDB" id="A0A1N7GRH7"/>
<feature type="domain" description="ABC transporter" evidence="5">
    <location>
        <begin position="9"/>
        <end position="242"/>
    </location>
</feature>
<keyword evidence="2" id="KW-0547">Nucleotide-binding</keyword>
<keyword evidence="1" id="KW-0813">Transport</keyword>
<dbReference type="EMBL" id="FTNT01000009">
    <property type="protein sequence ID" value="SIS15172.1"/>
    <property type="molecule type" value="Genomic_DNA"/>
</dbReference>
<dbReference type="RefSeq" id="WP_076481195.1">
    <property type="nucleotide sequence ID" value="NZ_FTNT01000009.1"/>
</dbReference>
<proteinExistence type="predicted"/>
<dbReference type="InterPro" id="IPR017871">
    <property type="entry name" value="ABC_transporter-like_CS"/>
</dbReference>
<dbReference type="CDD" id="cd03214">
    <property type="entry name" value="ABC_Iron-Siderophores_B12_Hemin"/>
    <property type="match status" value="1"/>
</dbReference>
<dbReference type="GO" id="GO:0005524">
    <property type="term" value="F:ATP binding"/>
    <property type="evidence" value="ECO:0007669"/>
    <property type="project" value="UniProtKB-KW"/>
</dbReference>
<evidence type="ECO:0000256" key="1">
    <source>
        <dbReference type="ARBA" id="ARBA00022448"/>
    </source>
</evidence>
<gene>
    <name evidence="6" type="ORF">SAMN05445060_3030</name>
</gene>
<evidence type="ECO:0000256" key="3">
    <source>
        <dbReference type="ARBA" id="ARBA00022840"/>
    </source>
</evidence>
<dbReference type="GO" id="GO:0016887">
    <property type="term" value="F:ATP hydrolysis activity"/>
    <property type="evidence" value="ECO:0007669"/>
    <property type="project" value="InterPro"/>
</dbReference>
<dbReference type="InterPro" id="IPR003593">
    <property type="entry name" value="AAA+_ATPase"/>
</dbReference>
<dbReference type="InterPro" id="IPR027417">
    <property type="entry name" value="P-loop_NTPase"/>
</dbReference>
<evidence type="ECO:0000256" key="4">
    <source>
        <dbReference type="ARBA" id="ARBA00022967"/>
    </source>
</evidence>
<evidence type="ECO:0000259" key="5">
    <source>
        <dbReference type="PROSITE" id="PS50893"/>
    </source>
</evidence>
<dbReference type="PROSITE" id="PS00211">
    <property type="entry name" value="ABC_TRANSPORTER_1"/>
    <property type="match status" value="1"/>
</dbReference>
<dbReference type="Pfam" id="PF00005">
    <property type="entry name" value="ABC_tran"/>
    <property type="match status" value="1"/>
</dbReference>
<dbReference type="PANTHER" id="PTHR42794:SF1">
    <property type="entry name" value="HEMIN IMPORT ATP-BINDING PROTEIN HMUV"/>
    <property type="match status" value="1"/>
</dbReference>
<dbReference type="SUPFAM" id="SSF52540">
    <property type="entry name" value="P-loop containing nucleoside triphosphate hydrolases"/>
    <property type="match status" value="1"/>
</dbReference>
<evidence type="ECO:0000256" key="2">
    <source>
        <dbReference type="ARBA" id="ARBA00022741"/>
    </source>
</evidence>
<accession>A0A1N7GRH7</accession>
<dbReference type="NCBIfam" id="NF010068">
    <property type="entry name" value="PRK13548.1"/>
    <property type="match status" value="1"/>
</dbReference>
<sequence>MTRPADPLISAAGVDVSRDGRRVVAGVDLAVHPGQLVCLVGPNGAGKSTLLSALAGSLPVDAGTVSLLGDPIDTLSTVAAARRRAVLPQDHVVSGTFSCREVVQMARYPWNRTPANADDDAVVADAMTRCDVVSFADRPFATLSGGERARVALARVLAQSTPVLLLDEPTAAMDPHFGETVMAQVSQRVADGAAVVAVVHDLGLAAAYADTVVVLAEGRIVAAGPPADTLRDDLLTATYGLPMISRTVDGQRVVMPRRDRRSSPPPSG</sequence>
<dbReference type="SMART" id="SM00382">
    <property type="entry name" value="AAA"/>
    <property type="match status" value="1"/>
</dbReference>
<name>A0A1N7GRH7_9NOCA</name>
<dbReference type="Proteomes" id="UP000186218">
    <property type="component" value="Unassembled WGS sequence"/>
</dbReference>
<dbReference type="PROSITE" id="PS50893">
    <property type="entry name" value="ABC_TRANSPORTER_2"/>
    <property type="match status" value="1"/>
</dbReference>
<organism evidence="6 7">
    <name type="scientific">Williamsia sterculiae</name>
    <dbReference type="NCBI Taxonomy" id="1344003"/>
    <lineage>
        <taxon>Bacteria</taxon>
        <taxon>Bacillati</taxon>
        <taxon>Actinomycetota</taxon>
        <taxon>Actinomycetes</taxon>
        <taxon>Mycobacteriales</taxon>
        <taxon>Nocardiaceae</taxon>
        <taxon>Williamsia</taxon>
    </lineage>
</organism>
<keyword evidence="4" id="KW-1278">Translocase</keyword>
<keyword evidence="3 6" id="KW-0067">ATP-binding</keyword>
<dbReference type="Gene3D" id="3.40.50.300">
    <property type="entry name" value="P-loop containing nucleotide triphosphate hydrolases"/>
    <property type="match status" value="1"/>
</dbReference>
<dbReference type="InterPro" id="IPR003439">
    <property type="entry name" value="ABC_transporter-like_ATP-bd"/>
</dbReference>
<dbReference type="STRING" id="1344003.SAMN05445060_3030"/>
<evidence type="ECO:0000313" key="6">
    <source>
        <dbReference type="EMBL" id="SIS15172.1"/>
    </source>
</evidence>
<reference evidence="6 7" key="1">
    <citation type="submission" date="2017-01" db="EMBL/GenBank/DDBJ databases">
        <authorList>
            <person name="Mah S.A."/>
            <person name="Swanson W.J."/>
            <person name="Moy G.W."/>
            <person name="Vacquier V.D."/>
        </authorList>
    </citation>
    <scope>NUCLEOTIDE SEQUENCE [LARGE SCALE GENOMIC DNA]</scope>
    <source>
        <strain evidence="6 7">CPCC 203464</strain>
    </source>
</reference>
<evidence type="ECO:0000313" key="7">
    <source>
        <dbReference type="Proteomes" id="UP000186218"/>
    </source>
</evidence>
<protein>
    <submittedName>
        <fullName evidence="6">Iron complex transport system ATP-binding protein</fullName>
    </submittedName>
</protein>
<dbReference type="PANTHER" id="PTHR42794">
    <property type="entry name" value="HEMIN IMPORT ATP-BINDING PROTEIN HMUV"/>
    <property type="match status" value="1"/>
</dbReference>
<keyword evidence="7" id="KW-1185">Reference proteome</keyword>